<proteinExistence type="predicted"/>
<sequence length="144" mass="16174">MRGFVVAILFGLYLYLFKDFSFEQIYLPAVTVLLYAYLVLAGIDIILRLFVTVGALNFAFQTDSDFRNKALVLILISWLTLLVGSLFSVLGADFLLKAFDGVTWVVPMLVIGILLILGGSGLRQFKLSFTKKVTFKRTVTYRSL</sequence>
<reference evidence="2 3" key="1">
    <citation type="journal article" date="2015" name="Nature">
        <title>rRNA introns, odd ribosomes, and small enigmatic genomes across a large radiation of phyla.</title>
        <authorList>
            <person name="Brown C.T."/>
            <person name="Hug L.A."/>
            <person name="Thomas B.C."/>
            <person name="Sharon I."/>
            <person name="Castelle C.J."/>
            <person name="Singh A."/>
            <person name="Wilkins M.J."/>
            <person name="Williams K.H."/>
            <person name="Banfield J.F."/>
        </authorList>
    </citation>
    <scope>NUCLEOTIDE SEQUENCE [LARGE SCALE GENOMIC DNA]</scope>
</reference>
<gene>
    <name evidence="2" type="ORF">UW23_C0027G0021</name>
</gene>
<name>A0A0G1GKK8_9BACT</name>
<protein>
    <submittedName>
        <fullName evidence="2">Uncharacterized protein</fullName>
    </submittedName>
</protein>
<keyword evidence="1" id="KW-0812">Transmembrane</keyword>
<dbReference type="AlphaFoldDB" id="A0A0G1GKK8"/>
<evidence type="ECO:0000313" key="2">
    <source>
        <dbReference type="EMBL" id="KKT34893.1"/>
    </source>
</evidence>
<organism evidence="2 3">
    <name type="scientific">Candidatus Collierbacteria bacterium GW2011_GWA1_44_12</name>
    <dbReference type="NCBI Taxonomy" id="1618376"/>
    <lineage>
        <taxon>Bacteria</taxon>
        <taxon>Candidatus Collieribacteriota</taxon>
    </lineage>
</organism>
<comment type="caution">
    <text evidence="2">The sequence shown here is derived from an EMBL/GenBank/DDBJ whole genome shotgun (WGS) entry which is preliminary data.</text>
</comment>
<dbReference type="EMBL" id="LCHN01000027">
    <property type="protein sequence ID" value="KKT34893.1"/>
    <property type="molecule type" value="Genomic_DNA"/>
</dbReference>
<evidence type="ECO:0000313" key="3">
    <source>
        <dbReference type="Proteomes" id="UP000034069"/>
    </source>
</evidence>
<keyword evidence="1" id="KW-0472">Membrane</keyword>
<keyword evidence="1" id="KW-1133">Transmembrane helix</keyword>
<feature type="transmembrane region" description="Helical" evidence="1">
    <location>
        <begin position="70"/>
        <end position="90"/>
    </location>
</feature>
<evidence type="ECO:0000256" key="1">
    <source>
        <dbReference type="SAM" id="Phobius"/>
    </source>
</evidence>
<feature type="transmembrane region" description="Helical" evidence="1">
    <location>
        <begin position="34"/>
        <end position="58"/>
    </location>
</feature>
<feature type="transmembrane region" description="Helical" evidence="1">
    <location>
        <begin position="102"/>
        <end position="122"/>
    </location>
</feature>
<dbReference type="Proteomes" id="UP000034069">
    <property type="component" value="Unassembled WGS sequence"/>
</dbReference>
<accession>A0A0G1GKK8</accession>